<sequence>MMGKPDEASKTTQVIGESVRLIDKSSASTMTIIFPRDMPISPFLLPEVGPAWEKIRQLGVERDFSPGGYLYREGDPPTCLHNLLAGRVRVFIGHPDGSERIIAFAGPQTTFGEYGIFDSLPRCTSAVAVEPCRVLVIDRTTLIAAGKADPDILLEVGRRLAQKTRLVTMHLAADGVPARVRVAMILTHLLDAYGVVDPDNTAHLSESHRVDDLAQLIGVTRVTMSRELSRLVADKVVVKGGREISILNMNVLRAIAEEHFF</sequence>
<dbReference type="PROSITE" id="PS50042">
    <property type="entry name" value="CNMP_BINDING_3"/>
    <property type="match status" value="1"/>
</dbReference>
<dbReference type="Pfam" id="PF00027">
    <property type="entry name" value="cNMP_binding"/>
    <property type="match status" value="1"/>
</dbReference>
<proteinExistence type="predicted"/>
<evidence type="ECO:0000313" key="7">
    <source>
        <dbReference type="Proteomes" id="UP000198992"/>
    </source>
</evidence>
<dbReference type="SMART" id="SM00100">
    <property type="entry name" value="cNMP"/>
    <property type="match status" value="1"/>
</dbReference>
<evidence type="ECO:0000256" key="2">
    <source>
        <dbReference type="ARBA" id="ARBA00023125"/>
    </source>
</evidence>
<organism evidence="6 7">
    <name type="scientific">Bradyrhizobium erythrophlei</name>
    <dbReference type="NCBI Taxonomy" id="1437360"/>
    <lineage>
        <taxon>Bacteria</taxon>
        <taxon>Pseudomonadati</taxon>
        <taxon>Pseudomonadota</taxon>
        <taxon>Alphaproteobacteria</taxon>
        <taxon>Hyphomicrobiales</taxon>
        <taxon>Nitrobacteraceae</taxon>
        <taxon>Bradyrhizobium</taxon>
    </lineage>
</organism>
<dbReference type="PROSITE" id="PS51063">
    <property type="entry name" value="HTH_CRP_2"/>
    <property type="match status" value="1"/>
</dbReference>
<feature type="domain" description="HTH crp-type" evidence="5">
    <location>
        <begin position="176"/>
        <end position="250"/>
    </location>
</feature>
<evidence type="ECO:0000313" key="6">
    <source>
        <dbReference type="EMBL" id="SEC98176.1"/>
    </source>
</evidence>
<name>A0A1H4WXV4_9BRAD</name>
<dbReference type="InterPro" id="IPR050397">
    <property type="entry name" value="Env_Response_Regulators"/>
</dbReference>
<dbReference type="GO" id="GO:0003677">
    <property type="term" value="F:DNA binding"/>
    <property type="evidence" value="ECO:0007669"/>
    <property type="project" value="UniProtKB-KW"/>
</dbReference>
<keyword evidence="2" id="KW-0238">DNA-binding</keyword>
<dbReference type="Gene3D" id="1.10.10.10">
    <property type="entry name" value="Winged helix-like DNA-binding domain superfamily/Winged helix DNA-binding domain"/>
    <property type="match status" value="1"/>
</dbReference>
<dbReference type="EMBL" id="FNTH01000001">
    <property type="protein sequence ID" value="SEC98176.1"/>
    <property type="molecule type" value="Genomic_DNA"/>
</dbReference>
<dbReference type="InterPro" id="IPR018490">
    <property type="entry name" value="cNMP-bd_dom_sf"/>
</dbReference>
<feature type="domain" description="Cyclic nucleotide-binding" evidence="4">
    <location>
        <begin position="61"/>
        <end position="142"/>
    </location>
</feature>
<dbReference type="PANTHER" id="PTHR24567:SF68">
    <property type="entry name" value="DNA-BINDING TRANSCRIPTIONAL DUAL REGULATOR CRP"/>
    <property type="match status" value="1"/>
</dbReference>
<keyword evidence="6" id="KW-0808">Transferase</keyword>
<dbReference type="InterPro" id="IPR036390">
    <property type="entry name" value="WH_DNA-bd_sf"/>
</dbReference>
<dbReference type="PANTHER" id="PTHR24567">
    <property type="entry name" value="CRP FAMILY TRANSCRIPTIONAL REGULATORY PROTEIN"/>
    <property type="match status" value="1"/>
</dbReference>
<keyword evidence="6" id="KW-0418">Kinase</keyword>
<dbReference type="GO" id="GO:0005829">
    <property type="term" value="C:cytosol"/>
    <property type="evidence" value="ECO:0007669"/>
    <property type="project" value="TreeGrafter"/>
</dbReference>
<evidence type="ECO:0000256" key="3">
    <source>
        <dbReference type="ARBA" id="ARBA00023163"/>
    </source>
</evidence>
<protein>
    <submittedName>
        <fullName evidence="6">cAMP-binding domain of CRP or a regulatory subunit of cAMP-dependent protein kinases</fullName>
    </submittedName>
</protein>
<dbReference type="CDD" id="cd00038">
    <property type="entry name" value="CAP_ED"/>
    <property type="match status" value="1"/>
</dbReference>
<dbReference type="GO" id="GO:0003700">
    <property type="term" value="F:DNA-binding transcription factor activity"/>
    <property type="evidence" value="ECO:0007669"/>
    <property type="project" value="TreeGrafter"/>
</dbReference>
<keyword evidence="3" id="KW-0804">Transcription</keyword>
<dbReference type="GO" id="GO:0016301">
    <property type="term" value="F:kinase activity"/>
    <property type="evidence" value="ECO:0007669"/>
    <property type="project" value="UniProtKB-KW"/>
</dbReference>
<dbReference type="InterPro" id="IPR000595">
    <property type="entry name" value="cNMP-bd_dom"/>
</dbReference>
<dbReference type="SUPFAM" id="SSF51206">
    <property type="entry name" value="cAMP-binding domain-like"/>
    <property type="match status" value="1"/>
</dbReference>
<dbReference type="OrthoDB" id="7827473at2"/>
<dbReference type="AlphaFoldDB" id="A0A1H4WXV4"/>
<evidence type="ECO:0000259" key="4">
    <source>
        <dbReference type="PROSITE" id="PS50042"/>
    </source>
</evidence>
<reference evidence="6 7" key="1">
    <citation type="submission" date="2016-10" db="EMBL/GenBank/DDBJ databases">
        <authorList>
            <person name="de Groot N.N."/>
        </authorList>
    </citation>
    <scope>NUCLEOTIDE SEQUENCE [LARGE SCALE GENOMIC DNA]</scope>
    <source>
        <strain evidence="6 7">MT12</strain>
    </source>
</reference>
<dbReference type="Gene3D" id="2.60.120.10">
    <property type="entry name" value="Jelly Rolls"/>
    <property type="match status" value="1"/>
</dbReference>
<evidence type="ECO:0000259" key="5">
    <source>
        <dbReference type="PROSITE" id="PS51063"/>
    </source>
</evidence>
<evidence type="ECO:0000256" key="1">
    <source>
        <dbReference type="ARBA" id="ARBA00023015"/>
    </source>
</evidence>
<dbReference type="InterPro" id="IPR012318">
    <property type="entry name" value="HTH_CRP"/>
</dbReference>
<gene>
    <name evidence="6" type="ORF">SAMN05444164_3291</name>
</gene>
<dbReference type="InterPro" id="IPR036388">
    <property type="entry name" value="WH-like_DNA-bd_sf"/>
</dbReference>
<dbReference type="Pfam" id="PF13545">
    <property type="entry name" value="HTH_Crp_2"/>
    <property type="match status" value="1"/>
</dbReference>
<dbReference type="Proteomes" id="UP000198992">
    <property type="component" value="Unassembled WGS sequence"/>
</dbReference>
<dbReference type="SUPFAM" id="SSF46785">
    <property type="entry name" value="Winged helix' DNA-binding domain"/>
    <property type="match status" value="1"/>
</dbReference>
<dbReference type="InterPro" id="IPR014710">
    <property type="entry name" value="RmlC-like_jellyroll"/>
</dbReference>
<accession>A0A1H4WXV4</accession>
<keyword evidence="1" id="KW-0805">Transcription regulation</keyword>